<dbReference type="EMBL" id="PFBX01000054">
    <property type="protein sequence ID" value="PIT87084.1"/>
    <property type="molecule type" value="Genomic_DNA"/>
</dbReference>
<evidence type="ECO:0000313" key="1">
    <source>
        <dbReference type="EMBL" id="PIT87084.1"/>
    </source>
</evidence>
<name>A0A2M6W2Q3_9BACT</name>
<evidence type="ECO:0000313" key="2">
    <source>
        <dbReference type="Proteomes" id="UP000231183"/>
    </source>
</evidence>
<sequence>MDKAPAHLPPLVSKRENEVEEILNKLDFKVSSDNQNRLRAIIQLRLKEIRDDRQTEQTLQRSILEGGLGLLPSQAQKVIVAIKNVLPPNTIKPSGRPVSSTKQIMVEPPDLPQVYREPPVPARSTPFNSFVHSAKTPSSSAMTLEADKKQESKFSLRTPRQTKTVIHDIAPPQLEETQIGPVGEIQQFTLTDFRRLSANPAEAASRLRQKFTNLKDESYLLFIDGLSAWRESPLYNDYLAVLNKSLTQRIDLAQAAGVDNKTLTAPEIMALAEMEREL</sequence>
<organism evidence="1 2">
    <name type="scientific">Candidatus Magasanikbacteria bacterium CG10_big_fil_rev_8_21_14_0_10_40_10</name>
    <dbReference type="NCBI Taxonomy" id="1974648"/>
    <lineage>
        <taxon>Bacteria</taxon>
        <taxon>Candidatus Magasanikiibacteriota</taxon>
    </lineage>
</organism>
<dbReference type="Proteomes" id="UP000231183">
    <property type="component" value="Unassembled WGS sequence"/>
</dbReference>
<protein>
    <submittedName>
        <fullName evidence="1">Uncharacterized protein</fullName>
    </submittedName>
</protein>
<accession>A0A2M6W2Q3</accession>
<reference evidence="2" key="1">
    <citation type="submission" date="2017-09" db="EMBL/GenBank/DDBJ databases">
        <title>Depth-based differentiation of microbial function through sediment-hosted aquifers and enrichment of novel symbionts in the deep terrestrial subsurface.</title>
        <authorList>
            <person name="Probst A.J."/>
            <person name="Ladd B."/>
            <person name="Jarett J.K."/>
            <person name="Geller-Mcgrath D.E."/>
            <person name="Sieber C.M.K."/>
            <person name="Emerson J.B."/>
            <person name="Anantharaman K."/>
            <person name="Thomas B.C."/>
            <person name="Malmstrom R."/>
            <person name="Stieglmeier M."/>
            <person name="Klingl A."/>
            <person name="Woyke T."/>
            <person name="Ryan C.M."/>
            <person name="Banfield J.F."/>
        </authorList>
    </citation>
    <scope>NUCLEOTIDE SEQUENCE [LARGE SCALE GENOMIC DNA]</scope>
</reference>
<dbReference type="AlphaFoldDB" id="A0A2M6W2Q3"/>
<gene>
    <name evidence="1" type="ORF">COU31_04910</name>
</gene>
<proteinExistence type="predicted"/>
<comment type="caution">
    <text evidence="1">The sequence shown here is derived from an EMBL/GenBank/DDBJ whole genome shotgun (WGS) entry which is preliminary data.</text>
</comment>